<evidence type="ECO:0000256" key="9">
    <source>
        <dbReference type="SAM" id="Phobius"/>
    </source>
</evidence>
<name>A0ABY6LJM6_9ARAC</name>
<gene>
    <name evidence="11" type="ORF">LAZ67_18001581</name>
</gene>
<keyword evidence="12" id="KW-1185">Reference proteome</keyword>
<keyword evidence="7 9" id="KW-1133">Transmembrane helix</keyword>
<dbReference type="InterPro" id="IPR036640">
    <property type="entry name" value="ABC1_TM_sf"/>
</dbReference>
<evidence type="ECO:0000256" key="6">
    <source>
        <dbReference type="ARBA" id="ARBA00022840"/>
    </source>
</evidence>
<dbReference type="Proteomes" id="UP001235939">
    <property type="component" value="Chromosome 18"/>
</dbReference>
<evidence type="ECO:0000256" key="2">
    <source>
        <dbReference type="ARBA" id="ARBA00022448"/>
    </source>
</evidence>
<feature type="transmembrane region" description="Helical" evidence="9">
    <location>
        <begin position="12"/>
        <end position="30"/>
    </location>
</feature>
<feature type="domain" description="ABC transmembrane type-1" evidence="10">
    <location>
        <begin position="15"/>
        <end position="63"/>
    </location>
</feature>
<dbReference type="PROSITE" id="PS50929">
    <property type="entry name" value="ABC_TM1F"/>
    <property type="match status" value="1"/>
</dbReference>
<proteinExistence type="predicted"/>
<keyword evidence="8 9" id="KW-0472">Membrane</keyword>
<evidence type="ECO:0000313" key="12">
    <source>
        <dbReference type="Proteomes" id="UP001235939"/>
    </source>
</evidence>
<evidence type="ECO:0000256" key="8">
    <source>
        <dbReference type="ARBA" id="ARBA00023136"/>
    </source>
</evidence>
<protein>
    <submittedName>
        <fullName evidence="11">ABCC2</fullName>
    </submittedName>
</protein>
<keyword evidence="4" id="KW-0677">Repeat</keyword>
<keyword evidence="3 9" id="KW-0812">Transmembrane</keyword>
<dbReference type="PANTHER" id="PTHR24223">
    <property type="entry name" value="ATP-BINDING CASSETTE SUB-FAMILY C"/>
    <property type="match status" value="1"/>
</dbReference>
<evidence type="ECO:0000256" key="5">
    <source>
        <dbReference type="ARBA" id="ARBA00022741"/>
    </source>
</evidence>
<keyword evidence="6" id="KW-0067">ATP-binding</keyword>
<dbReference type="InterPro" id="IPR050173">
    <property type="entry name" value="ABC_transporter_C-like"/>
</dbReference>
<organism evidence="11 12">
    <name type="scientific">Cordylochernes scorpioides</name>
    <dbReference type="NCBI Taxonomy" id="51811"/>
    <lineage>
        <taxon>Eukaryota</taxon>
        <taxon>Metazoa</taxon>
        <taxon>Ecdysozoa</taxon>
        <taxon>Arthropoda</taxon>
        <taxon>Chelicerata</taxon>
        <taxon>Arachnida</taxon>
        <taxon>Pseudoscorpiones</taxon>
        <taxon>Cheliferoidea</taxon>
        <taxon>Chernetidae</taxon>
        <taxon>Cordylochernes</taxon>
    </lineage>
</organism>
<dbReference type="InterPro" id="IPR011527">
    <property type="entry name" value="ABC1_TM_dom"/>
</dbReference>
<dbReference type="Gene3D" id="1.20.1560.10">
    <property type="entry name" value="ABC transporter type 1, transmembrane domain"/>
    <property type="match status" value="1"/>
</dbReference>
<evidence type="ECO:0000256" key="3">
    <source>
        <dbReference type="ARBA" id="ARBA00022692"/>
    </source>
</evidence>
<comment type="subcellular location">
    <subcellularLocation>
        <location evidence="1">Endomembrane system</location>
        <topology evidence="1">Multi-pass membrane protein</topology>
    </subcellularLocation>
</comment>
<sequence>MLYETLPSEDDVSPGLALLIGVFLIAKAAMNASRSLHFYMLDSIMRSPMAFFDTTPLGRILNRCVRPLSLWDLQQLWVITVGLENLGTGILNVRGIAVESREGREILLLLALC</sequence>
<dbReference type="PANTHER" id="PTHR24223:SF443">
    <property type="entry name" value="MULTIDRUG-RESISTANCE LIKE PROTEIN 1, ISOFORM I"/>
    <property type="match status" value="1"/>
</dbReference>
<accession>A0ABY6LJM6</accession>
<dbReference type="EMBL" id="CP092880">
    <property type="protein sequence ID" value="UYV80068.1"/>
    <property type="molecule type" value="Genomic_DNA"/>
</dbReference>
<evidence type="ECO:0000256" key="7">
    <source>
        <dbReference type="ARBA" id="ARBA00022989"/>
    </source>
</evidence>
<evidence type="ECO:0000259" key="10">
    <source>
        <dbReference type="PROSITE" id="PS50929"/>
    </source>
</evidence>
<reference evidence="11 12" key="1">
    <citation type="submission" date="2022-01" db="EMBL/GenBank/DDBJ databases">
        <title>A chromosomal length assembly of Cordylochernes scorpioides.</title>
        <authorList>
            <person name="Zeh D."/>
            <person name="Zeh J."/>
        </authorList>
    </citation>
    <scope>NUCLEOTIDE SEQUENCE [LARGE SCALE GENOMIC DNA]</scope>
    <source>
        <strain evidence="11">IN4F17</strain>
        <tissue evidence="11">Whole Body</tissue>
    </source>
</reference>
<evidence type="ECO:0000313" key="11">
    <source>
        <dbReference type="EMBL" id="UYV80068.1"/>
    </source>
</evidence>
<keyword evidence="2" id="KW-0813">Transport</keyword>
<evidence type="ECO:0000256" key="1">
    <source>
        <dbReference type="ARBA" id="ARBA00004127"/>
    </source>
</evidence>
<dbReference type="SUPFAM" id="SSF90123">
    <property type="entry name" value="ABC transporter transmembrane region"/>
    <property type="match status" value="1"/>
</dbReference>
<evidence type="ECO:0000256" key="4">
    <source>
        <dbReference type="ARBA" id="ARBA00022737"/>
    </source>
</evidence>
<dbReference type="Pfam" id="PF00664">
    <property type="entry name" value="ABC_membrane"/>
    <property type="match status" value="1"/>
</dbReference>
<keyword evidence="5" id="KW-0547">Nucleotide-binding</keyword>